<feature type="region of interest" description="Disordered" evidence="1">
    <location>
        <begin position="1"/>
        <end position="69"/>
    </location>
</feature>
<evidence type="ECO:0000256" key="1">
    <source>
        <dbReference type="SAM" id="MobiDB-lite"/>
    </source>
</evidence>
<protein>
    <submittedName>
        <fullName evidence="2">Uncharacterized protein</fullName>
    </submittedName>
</protein>
<reference evidence="2 3" key="1">
    <citation type="submission" date="2024-05" db="EMBL/GenBank/DDBJ databases">
        <title>Haplotype-resolved chromosome-level genome assembly of Huyou (Citrus changshanensis).</title>
        <authorList>
            <person name="Miao C."/>
            <person name="Chen W."/>
            <person name="Wu Y."/>
            <person name="Wang L."/>
            <person name="Zhao S."/>
            <person name="Grierson D."/>
            <person name="Xu C."/>
            <person name="Chen K."/>
        </authorList>
    </citation>
    <scope>NUCLEOTIDE SEQUENCE [LARGE SCALE GENOMIC DNA]</scope>
    <source>
        <strain evidence="2">01-14</strain>
        <tissue evidence="2">Leaf</tissue>
    </source>
</reference>
<keyword evidence="3" id="KW-1185">Reference proteome</keyword>
<gene>
    <name evidence="2" type="ORF">WN944_018302</name>
</gene>
<dbReference type="EMBL" id="JBCGBO010000007">
    <property type="protein sequence ID" value="KAK9186913.1"/>
    <property type="molecule type" value="Genomic_DNA"/>
</dbReference>
<organism evidence="2 3">
    <name type="scientific">Citrus x changshan-huyou</name>
    <dbReference type="NCBI Taxonomy" id="2935761"/>
    <lineage>
        <taxon>Eukaryota</taxon>
        <taxon>Viridiplantae</taxon>
        <taxon>Streptophyta</taxon>
        <taxon>Embryophyta</taxon>
        <taxon>Tracheophyta</taxon>
        <taxon>Spermatophyta</taxon>
        <taxon>Magnoliopsida</taxon>
        <taxon>eudicotyledons</taxon>
        <taxon>Gunneridae</taxon>
        <taxon>Pentapetalae</taxon>
        <taxon>rosids</taxon>
        <taxon>malvids</taxon>
        <taxon>Sapindales</taxon>
        <taxon>Rutaceae</taxon>
        <taxon>Aurantioideae</taxon>
        <taxon>Citrus</taxon>
    </lineage>
</organism>
<evidence type="ECO:0000313" key="2">
    <source>
        <dbReference type="EMBL" id="KAK9186913.1"/>
    </source>
</evidence>
<proteinExistence type="predicted"/>
<name>A0AAP0LTU3_9ROSI</name>
<comment type="caution">
    <text evidence="2">The sequence shown here is derived from an EMBL/GenBank/DDBJ whole genome shotgun (WGS) entry which is preliminary data.</text>
</comment>
<evidence type="ECO:0000313" key="3">
    <source>
        <dbReference type="Proteomes" id="UP001428341"/>
    </source>
</evidence>
<dbReference type="Proteomes" id="UP001428341">
    <property type="component" value="Unassembled WGS sequence"/>
</dbReference>
<sequence>MCEAAHKCSRGIARTQMRARHEHADGQRASVRSGRENKARERERAAKPDPKTRLEPAKAPGCISDFRPPHRRQEVPIELPRASDHFPTILTTGKWPEAAVRNRDQPLQTVTSFCRDFAGFRPCRCLDLVPHGCYFKLRPATATRSCGLDPVQPLEFSWLSRPIYRRGRASKHTAATVGFSEARSFYSDLPGHRRKNSGHRWSARAF</sequence>
<dbReference type="AlphaFoldDB" id="A0AAP0LTU3"/>
<accession>A0AAP0LTU3</accession>
<feature type="compositionally biased region" description="Basic and acidic residues" evidence="1">
    <location>
        <begin position="33"/>
        <end position="56"/>
    </location>
</feature>